<dbReference type="Pfam" id="PF14337">
    <property type="entry name" value="Abi_alpha"/>
    <property type="match status" value="1"/>
</dbReference>
<proteinExistence type="predicted"/>
<dbReference type="EMBL" id="MEVN01000027">
    <property type="protein sequence ID" value="OGC56861.1"/>
    <property type="molecule type" value="Genomic_DNA"/>
</dbReference>
<evidence type="ECO:0000313" key="1">
    <source>
        <dbReference type="EMBL" id="OGC56861.1"/>
    </source>
</evidence>
<dbReference type="AlphaFoldDB" id="A0A1F4VI29"/>
<name>A0A1F4VI29_UNCKA</name>
<gene>
    <name evidence="1" type="ORF">A3H26_04100</name>
</gene>
<evidence type="ECO:0008006" key="3">
    <source>
        <dbReference type="Google" id="ProtNLM"/>
    </source>
</evidence>
<organism evidence="1 2">
    <name type="scientific">candidate division WWE3 bacterium RIFCSPLOWO2_12_FULL_36_10</name>
    <dbReference type="NCBI Taxonomy" id="1802630"/>
    <lineage>
        <taxon>Bacteria</taxon>
        <taxon>Katanobacteria</taxon>
    </lineage>
</organism>
<evidence type="ECO:0000313" key="2">
    <source>
        <dbReference type="Proteomes" id="UP000177763"/>
    </source>
</evidence>
<reference evidence="1 2" key="1">
    <citation type="journal article" date="2016" name="Nat. Commun.">
        <title>Thousands of microbial genomes shed light on interconnected biogeochemical processes in an aquifer system.</title>
        <authorList>
            <person name="Anantharaman K."/>
            <person name="Brown C.T."/>
            <person name="Hug L.A."/>
            <person name="Sharon I."/>
            <person name="Castelle C.J."/>
            <person name="Probst A.J."/>
            <person name="Thomas B.C."/>
            <person name="Singh A."/>
            <person name="Wilkins M.J."/>
            <person name="Karaoz U."/>
            <person name="Brodie E.L."/>
            <person name="Williams K.H."/>
            <person name="Hubbard S.S."/>
            <person name="Banfield J.F."/>
        </authorList>
    </citation>
    <scope>NUCLEOTIDE SEQUENCE [LARGE SCALE GENOMIC DNA]</scope>
</reference>
<comment type="caution">
    <text evidence="1">The sequence shown here is derived from an EMBL/GenBank/DDBJ whole genome shotgun (WGS) entry which is preliminary data.</text>
</comment>
<dbReference type="InterPro" id="IPR025506">
    <property type="entry name" value="Abi_alpha"/>
</dbReference>
<protein>
    <recommendedName>
        <fullName evidence="3">DUF4393 domain-containing protein</fullName>
    </recommendedName>
</protein>
<dbReference type="Proteomes" id="UP000177763">
    <property type="component" value="Unassembled WGS sequence"/>
</dbReference>
<dbReference type="STRING" id="1802630.A3H26_04100"/>
<sequence length="237" mass="26371">MEPDNQNIKEVAKAAAEVSKFGTQTVQTTEKILGFIAKVFKSPAEDTAGIIGDRLKLFRWERQLAYVDKVNNILFAKGITDTRAVPPKFSLPVIENASLEDDDELQKLWANMLANAMNPTFTVNMRTAFIDIIKSLTILDVKILKTFYEALKQNSSVDWNNILNYSLKKEQICQLLSIGQEDYEVSVFNLFRVQCLAPAIITGGISMGAEPLTVYKGSKAVTLTPLGVDFIKSAIEE</sequence>
<accession>A0A1F4VI29</accession>